<feature type="transmembrane region" description="Helical" evidence="7">
    <location>
        <begin position="220"/>
        <end position="238"/>
    </location>
</feature>
<feature type="transmembrane region" description="Helical" evidence="7">
    <location>
        <begin position="444"/>
        <end position="462"/>
    </location>
</feature>
<dbReference type="Pfam" id="PF13520">
    <property type="entry name" value="AA_permease_2"/>
    <property type="match status" value="1"/>
</dbReference>
<organism evidence="8 9">
    <name type="scientific">Pseudonocardia humida</name>
    <dbReference type="NCBI Taxonomy" id="2800819"/>
    <lineage>
        <taxon>Bacteria</taxon>
        <taxon>Bacillati</taxon>
        <taxon>Actinomycetota</taxon>
        <taxon>Actinomycetes</taxon>
        <taxon>Pseudonocardiales</taxon>
        <taxon>Pseudonocardiaceae</taxon>
        <taxon>Pseudonocardia</taxon>
    </lineage>
</organism>
<keyword evidence="2" id="KW-1003">Cell membrane</keyword>
<keyword evidence="3 7" id="KW-0812">Transmembrane</keyword>
<evidence type="ECO:0000256" key="6">
    <source>
        <dbReference type="SAM" id="MobiDB-lite"/>
    </source>
</evidence>
<feature type="transmembrane region" description="Helical" evidence="7">
    <location>
        <begin position="69"/>
        <end position="95"/>
    </location>
</feature>
<sequence length="474" mass="49092">MSRAIGVPHRTDSGAPPAPEPPVPSTAARSPEAGPDPGARRFGLGTASALVVGSVIGTGVFALPSALAVFGPISLVAFVLVTVGATALALAFRGLAARLPGAGGPYVYARDAFGEFAGFLIAWSYWITAWAGNAAIVVAWVGYVEVFWNTDHQVGWSIVIALSGLLVPALVNLAGLRSFAAFQVVTTVLKFVPLLFMATVGLLFINTANFGDFNAGGESWWGAISAAGAIALFSYLGIETASVAAARVRDPERNVGRATVLGTLACAAVYILGTVTVFGTVAHDDLVGSTAPFTDSANAIFGGQWAGATVAVAAVVSGFGALVGWTLIVAEMPRAAARDGLFPARFARQSRAGVPAFGIVVSTLLAAGLTVVSYTSFEQVFITVVLLSVLTSVIPYLLSAAAQLYWLLTEGRRARVGHLARDVAVSVLALAFGFWALAGSGYQAVYYGTFCVLLGVPVYVWVRVRRGAYGEVPR</sequence>
<comment type="caution">
    <text evidence="8">The sequence shown here is derived from an EMBL/GenBank/DDBJ whole genome shotgun (WGS) entry which is preliminary data.</text>
</comment>
<comment type="subcellular location">
    <subcellularLocation>
        <location evidence="1">Cell membrane</location>
        <topology evidence="1">Multi-pass membrane protein</topology>
    </subcellularLocation>
</comment>
<dbReference type="InterPro" id="IPR050367">
    <property type="entry name" value="APC_superfamily"/>
</dbReference>
<keyword evidence="5 7" id="KW-0472">Membrane</keyword>
<keyword evidence="9" id="KW-1185">Reference proteome</keyword>
<feature type="transmembrane region" description="Helical" evidence="7">
    <location>
        <begin position="154"/>
        <end position="176"/>
    </location>
</feature>
<dbReference type="Gene3D" id="1.20.1740.10">
    <property type="entry name" value="Amino acid/polyamine transporter I"/>
    <property type="match status" value="1"/>
</dbReference>
<feature type="transmembrane region" description="Helical" evidence="7">
    <location>
        <begin position="42"/>
        <end position="63"/>
    </location>
</feature>
<dbReference type="PANTHER" id="PTHR42770:SF18">
    <property type="entry name" value="ARGININE_AGMATINE ANTIPORTER"/>
    <property type="match status" value="1"/>
</dbReference>
<dbReference type="PANTHER" id="PTHR42770">
    <property type="entry name" value="AMINO ACID TRANSPORTER-RELATED"/>
    <property type="match status" value="1"/>
</dbReference>
<evidence type="ECO:0000256" key="2">
    <source>
        <dbReference type="ARBA" id="ARBA00022475"/>
    </source>
</evidence>
<dbReference type="EMBL" id="JAGSOV010000073">
    <property type="protein sequence ID" value="MCO1659919.1"/>
    <property type="molecule type" value="Genomic_DNA"/>
</dbReference>
<feature type="transmembrane region" description="Helical" evidence="7">
    <location>
        <begin position="116"/>
        <end position="142"/>
    </location>
</feature>
<feature type="transmembrane region" description="Helical" evidence="7">
    <location>
        <begin position="380"/>
        <end position="407"/>
    </location>
</feature>
<gene>
    <name evidence="8" type="ORF">KDL28_33150</name>
</gene>
<evidence type="ECO:0000256" key="5">
    <source>
        <dbReference type="ARBA" id="ARBA00023136"/>
    </source>
</evidence>
<evidence type="ECO:0000256" key="3">
    <source>
        <dbReference type="ARBA" id="ARBA00022692"/>
    </source>
</evidence>
<evidence type="ECO:0000313" key="8">
    <source>
        <dbReference type="EMBL" id="MCO1659919.1"/>
    </source>
</evidence>
<dbReference type="InterPro" id="IPR002293">
    <property type="entry name" value="AA/rel_permease1"/>
</dbReference>
<feature type="transmembrane region" description="Helical" evidence="7">
    <location>
        <begin position="259"/>
        <end position="282"/>
    </location>
</feature>
<feature type="transmembrane region" description="Helical" evidence="7">
    <location>
        <begin position="351"/>
        <end position="374"/>
    </location>
</feature>
<keyword evidence="4 7" id="KW-1133">Transmembrane helix</keyword>
<evidence type="ECO:0000256" key="4">
    <source>
        <dbReference type="ARBA" id="ARBA00022989"/>
    </source>
</evidence>
<evidence type="ECO:0000256" key="1">
    <source>
        <dbReference type="ARBA" id="ARBA00004651"/>
    </source>
</evidence>
<evidence type="ECO:0000313" key="9">
    <source>
        <dbReference type="Proteomes" id="UP001165283"/>
    </source>
</evidence>
<protein>
    <submittedName>
        <fullName evidence="8">Amino acid permease</fullName>
    </submittedName>
</protein>
<dbReference type="Proteomes" id="UP001165283">
    <property type="component" value="Unassembled WGS sequence"/>
</dbReference>
<feature type="transmembrane region" description="Helical" evidence="7">
    <location>
        <begin position="419"/>
        <end position="438"/>
    </location>
</feature>
<feature type="region of interest" description="Disordered" evidence="6">
    <location>
        <begin position="1"/>
        <end position="36"/>
    </location>
</feature>
<dbReference type="PIRSF" id="PIRSF006060">
    <property type="entry name" value="AA_transporter"/>
    <property type="match status" value="1"/>
</dbReference>
<proteinExistence type="predicted"/>
<reference evidence="8" key="1">
    <citation type="submission" date="2021-04" db="EMBL/GenBank/DDBJ databases">
        <title>Pseudonocardia sp. nov., isolated from sandy soil of mangrove forest.</title>
        <authorList>
            <person name="Zan Z."/>
            <person name="Huang R."/>
            <person name="Liu W."/>
        </authorList>
    </citation>
    <scope>NUCLEOTIDE SEQUENCE</scope>
    <source>
        <strain evidence="8">S2-4</strain>
    </source>
</reference>
<evidence type="ECO:0000256" key="7">
    <source>
        <dbReference type="SAM" id="Phobius"/>
    </source>
</evidence>
<accession>A0ABT1AA59</accession>
<feature type="transmembrane region" description="Helical" evidence="7">
    <location>
        <begin position="188"/>
        <end position="208"/>
    </location>
</feature>
<dbReference type="RefSeq" id="WP_252445041.1">
    <property type="nucleotide sequence ID" value="NZ_JAGSOV010000073.1"/>
</dbReference>
<name>A0ABT1AA59_9PSEU</name>
<feature type="transmembrane region" description="Helical" evidence="7">
    <location>
        <begin position="302"/>
        <end position="330"/>
    </location>
</feature>